<feature type="compositionally biased region" description="Low complexity" evidence="1">
    <location>
        <begin position="1"/>
        <end position="15"/>
    </location>
</feature>
<proteinExistence type="predicted"/>
<comment type="caution">
    <text evidence="2">The sequence shown here is derived from an EMBL/GenBank/DDBJ whole genome shotgun (WGS) entry which is preliminary data.</text>
</comment>
<protein>
    <submittedName>
        <fullName evidence="2">Uncharacterized protein</fullName>
    </submittedName>
</protein>
<dbReference type="EMBL" id="CAJPDS010000038">
    <property type="protein sequence ID" value="CAF9925540.1"/>
    <property type="molecule type" value="Genomic_DNA"/>
</dbReference>
<dbReference type="AlphaFoldDB" id="A0A8H3ILQ5"/>
<sequence length="157" mass="17578">MGCSSSRSTCPDSSSLPPSHPTDRRPPQFLNPPPEGARTLNAEHNWREKRNELPRLWNSYTRPEARGGEFQDECYDIKMPIGQDSYTRPEALGSEVQNEGHDLNKPVGHQGVIQESIANHGSFRVPTLKKAPTTREQARQWKVNASGVAYELDATVQ</sequence>
<name>A0A8H3ILQ5_9LECA</name>
<dbReference type="Proteomes" id="UP000664521">
    <property type="component" value="Unassembled WGS sequence"/>
</dbReference>
<accession>A0A8H3ILQ5</accession>
<evidence type="ECO:0000313" key="2">
    <source>
        <dbReference type="EMBL" id="CAF9925540.1"/>
    </source>
</evidence>
<reference evidence="2" key="1">
    <citation type="submission" date="2021-03" db="EMBL/GenBank/DDBJ databases">
        <authorList>
            <person name="Tagirdzhanova G."/>
        </authorList>
    </citation>
    <scope>NUCLEOTIDE SEQUENCE</scope>
</reference>
<feature type="region of interest" description="Disordered" evidence="1">
    <location>
        <begin position="1"/>
        <end position="51"/>
    </location>
</feature>
<keyword evidence="3" id="KW-1185">Reference proteome</keyword>
<evidence type="ECO:0000256" key="1">
    <source>
        <dbReference type="SAM" id="MobiDB-lite"/>
    </source>
</evidence>
<evidence type="ECO:0000313" key="3">
    <source>
        <dbReference type="Proteomes" id="UP000664521"/>
    </source>
</evidence>
<organism evidence="2 3">
    <name type="scientific">Heterodermia speciosa</name>
    <dbReference type="NCBI Taxonomy" id="116794"/>
    <lineage>
        <taxon>Eukaryota</taxon>
        <taxon>Fungi</taxon>
        <taxon>Dikarya</taxon>
        <taxon>Ascomycota</taxon>
        <taxon>Pezizomycotina</taxon>
        <taxon>Lecanoromycetes</taxon>
        <taxon>OSLEUM clade</taxon>
        <taxon>Lecanoromycetidae</taxon>
        <taxon>Caliciales</taxon>
        <taxon>Physciaceae</taxon>
        <taxon>Heterodermia</taxon>
    </lineage>
</organism>
<gene>
    <name evidence="2" type="ORF">HETSPECPRED_005870</name>
</gene>